<name>A0A7J7MZN5_9MAGN</name>
<keyword evidence="3" id="KW-1185">Reference proteome</keyword>
<evidence type="ECO:0000313" key="2">
    <source>
        <dbReference type="EMBL" id="KAF6160395.1"/>
    </source>
</evidence>
<organism evidence="2 3">
    <name type="scientific">Kingdonia uniflora</name>
    <dbReference type="NCBI Taxonomy" id="39325"/>
    <lineage>
        <taxon>Eukaryota</taxon>
        <taxon>Viridiplantae</taxon>
        <taxon>Streptophyta</taxon>
        <taxon>Embryophyta</taxon>
        <taxon>Tracheophyta</taxon>
        <taxon>Spermatophyta</taxon>
        <taxon>Magnoliopsida</taxon>
        <taxon>Ranunculales</taxon>
        <taxon>Circaeasteraceae</taxon>
        <taxon>Kingdonia</taxon>
    </lineage>
</organism>
<accession>A0A7J7MZN5</accession>
<feature type="region of interest" description="Disordered" evidence="1">
    <location>
        <begin position="86"/>
        <end position="118"/>
    </location>
</feature>
<evidence type="ECO:0000313" key="3">
    <source>
        <dbReference type="Proteomes" id="UP000541444"/>
    </source>
</evidence>
<dbReference type="Proteomes" id="UP000541444">
    <property type="component" value="Unassembled WGS sequence"/>
</dbReference>
<protein>
    <recommendedName>
        <fullName evidence="4">CCHC-type domain-containing protein</fullName>
    </recommendedName>
</protein>
<dbReference type="OrthoDB" id="1939383at2759"/>
<dbReference type="EMBL" id="JACGCM010001165">
    <property type="protein sequence ID" value="KAF6160395.1"/>
    <property type="molecule type" value="Genomic_DNA"/>
</dbReference>
<reference evidence="2 3" key="1">
    <citation type="journal article" date="2020" name="IScience">
        <title>Genome Sequencing of the Endangered Kingdonia uniflora (Circaeasteraceae, Ranunculales) Reveals Potential Mechanisms of Evolutionary Specialization.</title>
        <authorList>
            <person name="Sun Y."/>
            <person name="Deng T."/>
            <person name="Zhang A."/>
            <person name="Moore M.J."/>
            <person name="Landis J.B."/>
            <person name="Lin N."/>
            <person name="Zhang H."/>
            <person name="Zhang X."/>
            <person name="Huang J."/>
            <person name="Zhang X."/>
            <person name="Sun H."/>
            <person name="Wang H."/>
        </authorList>
    </citation>
    <scope>NUCLEOTIDE SEQUENCE [LARGE SCALE GENOMIC DNA]</scope>
    <source>
        <strain evidence="2">TB1705</strain>
        <tissue evidence="2">Leaf</tissue>
    </source>
</reference>
<dbReference type="InterPro" id="IPR036875">
    <property type="entry name" value="Znf_CCHC_sf"/>
</dbReference>
<evidence type="ECO:0008006" key="4">
    <source>
        <dbReference type="Google" id="ProtNLM"/>
    </source>
</evidence>
<dbReference type="AlphaFoldDB" id="A0A7J7MZN5"/>
<gene>
    <name evidence="2" type="ORF">GIB67_019164</name>
</gene>
<comment type="caution">
    <text evidence="2">The sequence shown here is derived from an EMBL/GenBank/DDBJ whole genome shotgun (WGS) entry which is preliminary data.</text>
</comment>
<dbReference type="GO" id="GO:0008270">
    <property type="term" value="F:zinc ion binding"/>
    <property type="evidence" value="ECO:0007669"/>
    <property type="project" value="InterPro"/>
</dbReference>
<dbReference type="SUPFAM" id="SSF57756">
    <property type="entry name" value="Retrovirus zinc finger-like domains"/>
    <property type="match status" value="1"/>
</dbReference>
<dbReference type="GO" id="GO:0003676">
    <property type="term" value="F:nucleic acid binding"/>
    <property type="evidence" value="ECO:0007669"/>
    <property type="project" value="InterPro"/>
</dbReference>
<feature type="region of interest" description="Disordered" evidence="1">
    <location>
        <begin position="139"/>
        <end position="159"/>
    </location>
</feature>
<proteinExistence type="predicted"/>
<evidence type="ECO:0000256" key="1">
    <source>
        <dbReference type="SAM" id="MobiDB-lite"/>
    </source>
</evidence>
<sequence length="159" mass="18865">MMMMTLMYDKRTKASTWDQDGLVPRAVAHIIKLKKWYGNFDLAVCILVWKRRPWKKYCSNYHWVSIYIKAYANTVYPVADEISWVQPPSEVRPPSLLRPTGRPRKSRRNDEDELTNPRTRRCAKCEQYGHFKQTCKGPPEPDKIVHQRKKLTRVDTPRC</sequence>